<dbReference type="EMBL" id="CM045767">
    <property type="protein sequence ID" value="KAI7998815.1"/>
    <property type="molecule type" value="Genomic_DNA"/>
</dbReference>
<proteinExistence type="predicted"/>
<protein>
    <submittedName>
        <fullName evidence="1">Uncharacterized protein</fullName>
    </submittedName>
</protein>
<dbReference type="Proteomes" id="UP001060215">
    <property type="component" value="Chromosome 10"/>
</dbReference>
<sequence length="107" mass="12285">MSFDSSHNQASMGRMRRRTSKPIQRKQCGSKMKKVEKVVTDAESGSVDFADTSLMKKRCAWVTTNSGISIHQSDVFYLLNSWSPKNLLHFLTTNCLVAKNYVSYYYF</sequence>
<accession>A0ACC0GF48</accession>
<organism evidence="1 2">
    <name type="scientific">Camellia lanceoleosa</name>
    <dbReference type="NCBI Taxonomy" id="1840588"/>
    <lineage>
        <taxon>Eukaryota</taxon>
        <taxon>Viridiplantae</taxon>
        <taxon>Streptophyta</taxon>
        <taxon>Embryophyta</taxon>
        <taxon>Tracheophyta</taxon>
        <taxon>Spermatophyta</taxon>
        <taxon>Magnoliopsida</taxon>
        <taxon>eudicotyledons</taxon>
        <taxon>Gunneridae</taxon>
        <taxon>Pentapetalae</taxon>
        <taxon>asterids</taxon>
        <taxon>Ericales</taxon>
        <taxon>Theaceae</taxon>
        <taxon>Camellia</taxon>
    </lineage>
</organism>
<comment type="caution">
    <text evidence="1">The sequence shown here is derived from an EMBL/GenBank/DDBJ whole genome shotgun (WGS) entry which is preliminary data.</text>
</comment>
<gene>
    <name evidence="1" type="ORF">LOK49_LG10G01789</name>
</gene>
<evidence type="ECO:0000313" key="1">
    <source>
        <dbReference type="EMBL" id="KAI7998815.1"/>
    </source>
</evidence>
<keyword evidence="2" id="KW-1185">Reference proteome</keyword>
<evidence type="ECO:0000313" key="2">
    <source>
        <dbReference type="Proteomes" id="UP001060215"/>
    </source>
</evidence>
<reference evidence="1 2" key="1">
    <citation type="journal article" date="2022" name="Plant J.">
        <title>Chromosome-level genome of Camellia lanceoleosa provides a valuable resource for understanding genome evolution and self-incompatibility.</title>
        <authorList>
            <person name="Gong W."/>
            <person name="Xiao S."/>
            <person name="Wang L."/>
            <person name="Liao Z."/>
            <person name="Chang Y."/>
            <person name="Mo W."/>
            <person name="Hu G."/>
            <person name="Li W."/>
            <person name="Zhao G."/>
            <person name="Zhu H."/>
            <person name="Hu X."/>
            <person name="Ji K."/>
            <person name="Xiang X."/>
            <person name="Song Q."/>
            <person name="Yuan D."/>
            <person name="Jin S."/>
            <person name="Zhang L."/>
        </authorList>
    </citation>
    <scope>NUCLEOTIDE SEQUENCE [LARGE SCALE GENOMIC DNA]</scope>
    <source>
        <strain evidence="1">SQ_2022a</strain>
    </source>
</reference>
<name>A0ACC0GF48_9ERIC</name>